<dbReference type="EMBL" id="CP089982">
    <property type="protein sequence ID" value="WXA92575.1"/>
    <property type="molecule type" value="Genomic_DNA"/>
</dbReference>
<feature type="domain" description="Methyltransferase type 11" evidence="1">
    <location>
        <begin position="41"/>
        <end position="116"/>
    </location>
</feature>
<keyword evidence="3" id="KW-1185">Reference proteome</keyword>
<gene>
    <name evidence="2" type="ORF">LZC95_39780</name>
</gene>
<proteinExistence type="predicted"/>
<keyword evidence="2" id="KW-0489">Methyltransferase</keyword>
<organism evidence="2 3">
    <name type="scientific">Pendulispora brunnea</name>
    <dbReference type="NCBI Taxonomy" id="2905690"/>
    <lineage>
        <taxon>Bacteria</taxon>
        <taxon>Pseudomonadati</taxon>
        <taxon>Myxococcota</taxon>
        <taxon>Myxococcia</taxon>
        <taxon>Myxococcales</taxon>
        <taxon>Sorangiineae</taxon>
        <taxon>Pendulisporaceae</taxon>
        <taxon>Pendulispora</taxon>
    </lineage>
</organism>
<protein>
    <submittedName>
        <fullName evidence="2">Class I SAM-dependent methyltransferase</fullName>
    </submittedName>
</protein>
<dbReference type="Pfam" id="PF08241">
    <property type="entry name" value="Methyltransf_11"/>
    <property type="match status" value="1"/>
</dbReference>
<dbReference type="GO" id="GO:0008168">
    <property type="term" value="F:methyltransferase activity"/>
    <property type="evidence" value="ECO:0007669"/>
    <property type="project" value="UniProtKB-KW"/>
</dbReference>
<evidence type="ECO:0000313" key="3">
    <source>
        <dbReference type="Proteomes" id="UP001379533"/>
    </source>
</evidence>
<dbReference type="GO" id="GO:0032259">
    <property type="term" value="P:methylation"/>
    <property type="evidence" value="ECO:0007669"/>
    <property type="project" value="UniProtKB-KW"/>
</dbReference>
<dbReference type="InterPro" id="IPR013216">
    <property type="entry name" value="Methyltransf_11"/>
</dbReference>
<evidence type="ECO:0000259" key="1">
    <source>
        <dbReference type="Pfam" id="PF08241"/>
    </source>
</evidence>
<evidence type="ECO:0000313" key="2">
    <source>
        <dbReference type="EMBL" id="WXA92575.1"/>
    </source>
</evidence>
<dbReference type="PANTHER" id="PTHR43591">
    <property type="entry name" value="METHYLTRANSFERASE"/>
    <property type="match status" value="1"/>
</dbReference>
<name>A0ABZ2K4U0_9BACT</name>
<dbReference type="Gene3D" id="3.40.50.150">
    <property type="entry name" value="Vaccinia Virus protein VP39"/>
    <property type="match status" value="1"/>
</dbReference>
<accession>A0ABZ2K4U0</accession>
<dbReference type="RefSeq" id="WP_394843179.1">
    <property type="nucleotide sequence ID" value="NZ_CP089982.1"/>
</dbReference>
<dbReference type="SUPFAM" id="SSF53335">
    <property type="entry name" value="S-adenosyl-L-methionine-dependent methyltransferases"/>
    <property type="match status" value="1"/>
</dbReference>
<sequence length="253" mass="28174">MIDHPRYDSIGHGYAIRRREDPRYRERILAALGDARTVVNVGAGAGSYEPRDRYVLAVEPSDVMAAQRAKELAPAIRASAGRLPFRDGSLDAAMSILSLHHWDDEREAGVRELRRVATGPVVIVTFDPEVSRAMWLVTDYLPELADMDRRIFPSLEQLSKWLGGTTHVDVLPIPRDTSDWMLGALWAHPERVLDAAARNATSGFARMPPDVVARVVTAVERDLENGTWDARHGHLRKLDAYDAGLRLLVNTPA</sequence>
<dbReference type="PANTHER" id="PTHR43591:SF24">
    <property type="entry name" value="2-METHOXY-6-POLYPRENYL-1,4-BENZOQUINOL METHYLASE, MITOCHONDRIAL"/>
    <property type="match status" value="1"/>
</dbReference>
<keyword evidence="2" id="KW-0808">Transferase</keyword>
<dbReference type="InterPro" id="IPR029063">
    <property type="entry name" value="SAM-dependent_MTases_sf"/>
</dbReference>
<dbReference type="Proteomes" id="UP001379533">
    <property type="component" value="Chromosome"/>
</dbReference>
<reference evidence="2 3" key="1">
    <citation type="submission" date="2021-12" db="EMBL/GenBank/DDBJ databases">
        <title>Discovery of the Pendulisporaceae a myxobacterial family with distinct sporulation behavior and unique specialized metabolism.</title>
        <authorList>
            <person name="Garcia R."/>
            <person name="Popoff A."/>
            <person name="Bader C.D."/>
            <person name="Loehr J."/>
            <person name="Walesch S."/>
            <person name="Walt C."/>
            <person name="Boldt J."/>
            <person name="Bunk B."/>
            <person name="Haeckl F.J.F.P.J."/>
            <person name="Gunesch A.P."/>
            <person name="Birkelbach J."/>
            <person name="Nuebel U."/>
            <person name="Pietschmann T."/>
            <person name="Bach T."/>
            <person name="Mueller R."/>
        </authorList>
    </citation>
    <scope>NUCLEOTIDE SEQUENCE [LARGE SCALE GENOMIC DNA]</scope>
    <source>
        <strain evidence="2 3">MSr12523</strain>
    </source>
</reference>
<dbReference type="CDD" id="cd02440">
    <property type="entry name" value="AdoMet_MTases"/>
    <property type="match status" value="1"/>
</dbReference>